<accession>A0A919P9F5</accession>
<comment type="caution">
    <text evidence="1">The sequence shown here is derived from an EMBL/GenBank/DDBJ whole genome shotgun (WGS) entry which is preliminary data.</text>
</comment>
<name>A0A919P9F5_9CELL</name>
<reference evidence="1" key="1">
    <citation type="submission" date="2021-01" db="EMBL/GenBank/DDBJ databases">
        <title>Whole genome shotgun sequence of Cellulomonas pakistanensis NBRC 110800.</title>
        <authorList>
            <person name="Komaki H."/>
            <person name="Tamura T."/>
        </authorList>
    </citation>
    <scope>NUCLEOTIDE SEQUENCE</scope>
    <source>
        <strain evidence="1">NBRC 110800</strain>
    </source>
</reference>
<evidence type="ECO:0000313" key="1">
    <source>
        <dbReference type="EMBL" id="GIG36839.1"/>
    </source>
</evidence>
<proteinExistence type="predicted"/>
<dbReference type="AlphaFoldDB" id="A0A919P9F5"/>
<evidence type="ECO:0000313" key="2">
    <source>
        <dbReference type="Proteomes" id="UP000642125"/>
    </source>
</evidence>
<sequence>MRVVAAGGGPRPAPGTPVRVELRDVTEQDAASVLVSGADAEAVDDGTRTIATVAVDAPDELLASCADLVVWARVAVSGAERTSHTDLVSTQSVPVPGDPAAEVELPVVAI</sequence>
<protein>
    <submittedName>
        <fullName evidence="1">Uncharacterized protein</fullName>
    </submittedName>
</protein>
<gene>
    <name evidence="1" type="ORF">Cpa01nite_22200</name>
</gene>
<dbReference type="Proteomes" id="UP000642125">
    <property type="component" value="Unassembled WGS sequence"/>
</dbReference>
<keyword evidence="2" id="KW-1185">Reference proteome</keyword>
<organism evidence="1 2">
    <name type="scientific">Cellulomonas pakistanensis</name>
    <dbReference type="NCBI Taxonomy" id="992287"/>
    <lineage>
        <taxon>Bacteria</taxon>
        <taxon>Bacillati</taxon>
        <taxon>Actinomycetota</taxon>
        <taxon>Actinomycetes</taxon>
        <taxon>Micrococcales</taxon>
        <taxon>Cellulomonadaceae</taxon>
        <taxon>Cellulomonas</taxon>
    </lineage>
</organism>
<dbReference type="EMBL" id="BONO01000016">
    <property type="protein sequence ID" value="GIG36839.1"/>
    <property type="molecule type" value="Genomic_DNA"/>
</dbReference>